<keyword evidence="2" id="KW-1185">Reference proteome</keyword>
<accession>A0A504YRZ6</accession>
<sequence>MLFRRTASRFHGPRSIAQLARVARGFDYQVRVNGAETNCQGSSDFLTKTAKSEITLYSRSPTNIVYSLVKNTMKLTHVFSQKTADFVRCTGRLLNPL</sequence>
<proteinExistence type="predicted"/>
<dbReference type="Proteomes" id="UP000316759">
    <property type="component" value="Unassembled WGS sequence"/>
</dbReference>
<evidence type="ECO:0000313" key="2">
    <source>
        <dbReference type="Proteomes" id="UP000316759"/>
    </source>
</evidence>
<gene>
    <name evidence="1" type="ORF">FGIG_00562</name>
</gene>
<name>A0A504YRZ6_FASGI</name>
<comment type="caution">
    <text evidence="1">The sequence shown here is derived from an EMBL/GenBank/DDBJ whole genome shotgun (WGS) entry which is preliminary data.</text>
</comment>
<protein>
    <submittedName>
        <fullName evidence="1">Uncharacterized protein</fullName>
    </submittedName>
</protein>
<organism evidence="1 2">
    <name type="scientific">Fasciola gigantica</name>
    <name type="common">Giant liver fluke</name>
    <dbReference type="NCBI Taxonomy" id="46835"/>
    <lineage>
        <taxon>Eukaryota</taxon>
        <taxon>Metazoa</taxon>
        <taxon>Spiralia</taxon>
        <taxon>Lophotrochozoa</taxon>
        <taxon>Platyhelminthes</taxon>
        <taxon>Trematoda</taxon>
        <taxon>Digenea</taxon>
        <taxon>Plagiorchiida</taxon>
        <taxon>Echinostomata</taxon>
        <taxon>Echinostomatoidea</taxon>
        <taxon>Fasciolidae</taxon>
        <taxon>Fasciola</taxon>
    </lineage>
</organism>
<evidence type="ECO:0000313" key="1">
    <source>
        <dbReference type="EMBL" id="TPP63973.1"/>
    </source>
</evidence>
<dbReference type="EMBL" id="SUNJ01005020">
    <property type="protein sequence ID" value="TPP63973.1"/>
    <property type="molecule type" value="Genomic_DNA"/>
</dbReference>
<dbReference type="AlphaFoldDB" id="A0A504YRZ6"/>
<reference evidence="1 2" key="1">
    <citation type="submission" date="2019-04" db="EMBL/GenBank/DDBJ databases">
        <title>Annotation for the trematode Fasciola gigantica.</title>
        <authorList>
            <person name="Choi Y.-J."/>
        </authorList>
    </citation>
    <scope>NUCLEOTIDE SEQUENCE [LARGE SCALE GENOMIC DNA]</scope>
    <source>
        <strain evidence="1">Uganda_cow_1</strain>
    </source>
</reference>